<feature type="compositionally biased region" description="Basic residues" evidence="1">
    <location>
        <begin position="144"/>
        <end position="153"/>
    </location>
</feature>
<feature type="non-terminal residue" evidence="2">
    <location>
        <position position="1"/>
    </location>
</feature>
<proteinExistence type="predicted"/>
<keyword evidence="3" id="KW-1185">Reference proteome</keyword>
<reference evidence="3" key="1">
    <citation type="submission" date="2022-10" db="EMBL/GenBank/DDBJ databases">
        <title>Genome assembly of Pristionchus species.</title>
        <authorList>
            <person name="Yoshida K."/>
            <person name="Sommer R.J."/>
        </authorList>
    </citation>
    <scope>NUCLEOTIDE SEQUENCE [LARGE SCALE GENOMIC DNA]</scope>
    <source>
        <strain evidence="3">RS5460</strain>
    </source>
</reference>
<feature type="compositionally biased region" description="Pro residues" evidence="1">
    <location>
        <begin position="99"/>
        <end position="114"/>
    </location>
</feature>
<accession>A0AAN4ZN12</accession>
<dbReference type="EMBL" id="BTRK01000003">
    <property type="protein sequence ID" value="GMR41518.1"/>
    <property type="molecule type" value="Genomic_DNA"/>
</dbReference>
<name>A0AAN4ZN12_9BILA</name>
<dbReference type="Proteomes" id="UP001328107">
    <property type="component" value="Unassembled WGS sequence"/>
</dbReference>
<feature type="compositionally biased region" description="Basic and acidic residues" evidence="1">
    <location>
        <begin position="120"/>
        <end position="143"/>
    </location>
</feature>
<gene>
    <name evidence="2" type="ORF">PMAYCL1PPCAC_11713</name>
</gene>
<dbReference type="AlphaFoldDB" id="A0AAN4ZN12"/>
<feature type="non-terminal residue" evidence="2">
    <location>
        <position position="153"/>
    </location>
</feature>
<protein>
    <submittedName>
        <fullName evidence="2">Uncharacterized protein</fullName>
    </submittedName>
</protein>
<comment type="caution">
    <text evidence="2">The sequence shown here is derived from an EMBL/GenBank/DDBJ whole genome shotgun (WGS) entry which is preliminary data.</text>
</comment>
<feature type="region of interest" description="Disordered" evidence="1">
    <location>
        <begin position="99"/>
        <end position="153"/>
    </location>
</feature>
<evidence type="ECO:0000256" key="1">
    <source>
        <dbReference type="SAM" id="MobiDB-lite"/>
    </source>
</evidence>
<organism evidence="2 3">
    <name type="scientific">Pristionchus mayeri</name>
    <dbReference type="NCBI Taxonomy" id="1317129"/>
    <lineage>
        <taxon>Eukaryota</taxon>
        <taxon>Metazoa</taxon>
        <taxon>Ecdysozoa</taxon>
        <taxon>Nematoda</taxon>
        <taxon>Chromadorea</taxon>
        <taxon>Rhabditida</taxon>
        <taxon>Rhabditina</taxon>
        <taxon>Diplogasteromorpha</taxon>
        <taxon>Diplogasteroidea</taxon>
        <taxon>Neodiplogasteridae</taxon>
        <taxon>Pristionchus</taxon>
    </lineage>
</organism>
<evidence type="ECO:0000313" key="2">
    <source>
        <dbReference type="EMBL" id="GMR41518.1"/>
    </source>
</evidence>
<sequence>AIIEKDQKVEIVRMPTHILDGMVHAEPIDDILKEGSVDVTRVNITQLRALVRVLEGRAEMLPLSRWQSAKMGPVARIDLLELQAAECYSLEDYDQLPLPLPPLPPPPSFPPFDSPAPAKDAAECLPKEECHEEKENAHDEKSLLKRIKVQKAA</sequence>
<evidence type="ECO:0000313" key="3">
    <source>
        <dbReference type="Proteomes" id="UP001328107"/>
    </source>
</evidence>